<dbReference type="CDD" id="cd22231">
    <property type="entry name" value="RHH_NikR_HicB-like"/>
    <property type="match status" value="1"/>
</dbReference>
<comment type="similarity">
    <text evidence="1">Belongs to the ParD antitoxin family.</text>
</comment>
<evidence type="ECO:0000313" key="4">
    <source>
        <dbReference type="Proteomes" id="UP000584642"/>
    </source>
</evidence>
<dbReference type="PANTHER" id="PTHR36582">
    <property type="entry name" value="ANTITOXIN PARD"/>
    <property type="match status" value="1"/>
</dbReference>
<dbReference type="RefSeq" id="WP_180284524.1">
    <property type="nucleotide sequence ID" value="NZ_JABFDB010000021.1"/>
</dbReference>
<keyword evidence="2" id="KW-1277">Toxin-antitoxin system</keyword>
<evidence type="ECO:0000256" key="2">
    <source>
        <dbReference type="ARBA" id="ARBA00022649"/>
    </source>
</evidence>
<dbReference type="InterPro" id="IPR022789">
    <property type="entry name" value="ParD"/>
</dbReference>
<evidence type="ECO:0000313" key="3">
    <source>
        <dbReference type="EMBL" id="NYZ22755.1"/>
    </source>
</evidence>
<dbReference type="InterPro" id="IPR010985">
    <property type="entry name" value="Ribbon_hlx_hlx"/>
</dbReference>
<dbReference type="InterPro" id="IPR038296">
    <property type="entry name" value="ParD_sf"/>
</dbReference>
<dbReference type="EMBL" id="JABFDB010000021">
    <property type="protein sequence ID" value="NYZ22755.1"/>
    <property type="molecule type" value="Genomic_DNA"/>
</dbReference>
<reference evidence="3 4" key="1">
    <citation type="submission" date="2020-05" db="EMBL/GenBank/DDBJ databases">
        <title>Azospirillum oleiclasticum sp. nov, a nitrogen-fixing and heavy crude oil-emulsifying bacterium isolated from the crude oil of Yumen Oilfield.</title>
        <authorList>
            <person name="Wu D."/>
            <person name="Cai M."/>
            <person name="Zhang X."/>
        </authorList>
    </citation>
    <scope>NUCLEOTIDE SEQUENCE [LARGE SCALE GENOMIC DNA]</scope>
    <source>
        <strain evidence="3 4">ROY-1-1-2</strain>
    </source>
</reference>
<comment type="caution">
    <text evidence="3">The sequence shown here is derived from an EMBL/GenBank/DDBJ whole genome shotgun (WGS) entry which is preliminary data.</text>
</comment>
<evidence type="ECO:0000256" key="1">
    <source>
        <dbReference type="ARBA" id="ARBA00008580"/>
    </source>
</evidence>
<organism evidence="3 4">
    <name type="scientific">Azospirillum oleiclasticum</name>
    <dbReference type="NCBI Taxonomy" id="2735135"/>
    <lineage>
        <taxon>Bacteria</taxon>
        <taxon>Pseudomonadati</taxon>
        <taxon>Pseudomonadota</taxon>
        <taxon>Alphaproteobacteria</taxon>
        <taxon>Rhodospirillales</taxon>
        <taxon>Azospirillaceae</taxon>
        <taxon>Azospirillum</taxon>
    </lineage>
</organism>
<dbReference type="Pfam" id="PF03693">
    <property type="entry name" value="ParD_antitoxin"/>
    <property type="match status" value="1"/>
</dbReference>
<dbReference type="Gene3D" id="6.10.10.120">
    <property type="entry name" value="Antitoxin ParD1-like"/>
    <property type="match status" value="1"/>
</dbReference>
<dbReference type="Proteomes" id="UP000584642">
    <property type="component" value="Unassembled WGS sequence"/>
</dbReference>
<accession>A0ABX2TEJ7</accession>
<dbReference type="SUPFAM" id="SSF47598">
    <property type="entry name" value="Ribbon-helix-helix"/>
    <property type="match status" value="1"/>
</dbReference>
<keyword evidence="4" id="KW-1185">Reference proteome</keyword>
<gene>
    <name evidence="3" type="ORF">HND93_23840</name>
</gene>
<name>A0ABX2TEJ7_9PROT</name>
<sequence length="80" mass="9102">MNVSLTPDLERQIEERVASGRYGSPSEVMREALHLLFRYDEERAHGIELLNERIDEGLAQLDRGEGVPGDEARRLVVKGR</sequence>
<protein>
    <submittedName>
        <fullName evidence="3">Type II toxin-antitoxin system ParD family antitoxin</fullName>
    </submittedName>
</protein>
<dbReference type="PANTHER" id="PTHR36582:SF2">
    <property type="entry name" value="ANTITOXIN PARD"/>
    <property type="match status" value="1"/>
</dbReference>
<dbReference type="NCBIfam" id="TIGR02606">
    <property type="entry name" value="antidote_CC2985"/>
    <property type="match status" value="1"/>
</dbReference>
<proteinExistence type="inferred from homology"/>